<feature type="compositionally biased region" description="Basic and acidic residues" evidence="2">
    <location>
        <begin position="105"/>
        <end position="115"/>
    </location>
</feature>
<dbReference type="AlphaFoldDB" id="K3WJX1"/>
<dbReference type="EMBL" id="GL376633">
    <property type="status" value="NOT_ANNOTATED_CDS"/>
    <property type="molecule type" value="Genomic_DNA"/>
</dbReference>
<evidence type="ECO:0000313" key="4">
    <source>
        <dbReference type="Proteomes" id="UP000019132"/>
    </source>
</evidence>
<reference evidence="3" key="3">
    <citation type="submission" date="2015-02" db="UniProtKB">
        <authorList>
            <consortium name="EnsemblProtists"/>
        </authorList>
    </citation>
    <scope>IDENTIFICATION</scope>
    <source>
        <strain evidence="3">DAOM BR144</strain>
    </source>
</reference>
<protein>
    <submittedName>
        <fullName evidence="3">Uncharacterized protein</fullName>
    </submittedName>
</protein>
<reference evidence="4" key="2">
    <citation type="submission" date="2010-04" db="EMBL/GenBank/DDBJ databases">
        <authorList>
            <person name="Buell R."/>
            <person name="Hamilton J."/>
            <person name="Hostetler J."/>
        </authorList>
    </citation>
    <scope>NUCLEOTIDE SEQUENCE [LARGE SCALE GENOMIC DNA]</scope>
    <source>
        <strain evidence="4">DAOM:BR144</strain>
    </source>
</reference>
<feature type="coiled-coil region" evidence="1">
    <location>
        <begin position="125"/>
        <end position="181"/>
    </location>
</feature>
<dbReference type="EnsemblProtists" id="PYU1_T005263">
    <property type="protein sequence ID" value="PYU1_T005263"/>
    <property type="gene ID" value="PYU1_G005252"/>
</dbReference>
<proteinExistence type="predicted"/>
<dbReference type="InParanoid" id="K3WJX1"/>
<dbReference type="OMA" id="LEEYEHW"/>
<keyword evidence="1" id="KW-0175">Coiled coil</keyword>
<evidence type="ECO:0000256" key="1">
    <source>
        <dbReference type="SAM" id="Coils"/>
    </source>
</evidence>
<evidence type="ECO:0000313" key="3">
    <source>
        <dbReference type="EnsemblProtists" id="PYU1_T005263"/>
    </source>
</evidence>
<evidence type="ECO:0000256" key="2">
    <source>
        <dbReference type="SAM" id="MobiDB-lite"/>
    </source>
</evidence>
<dbReference type="VEuPathDB" id="FungiDB:PYU1_G005252"/>
<dbReference type="HOGENOM" id="CLU_1491856_0_0_1"/>
<accession>K3WJX1</accession>
<dbReference type="eggNOG" id="ENOG502S2BM">
    <property type="taxonomic scope" value="Eukaryota"/>
</dbReference>
<feature type="region of interest" description="Disordered" evidence="2">
    <location>
        <begin position="97"/>
        <end position="119"/>
    </location>
</feature>
<keyword evidence="4" id="KW-1185">Reference proteome</keyword>
<organism evidence="3 4">
    <name type="scientific">Globisporangium ultimum (strain ATCC 200006 / CBS 805.95 / DAOM BR144)</name>
    <name type="common">Pythium ultimum</name>
    <dbReference type="NCBI Taxonomy" id="431595"/>
    <lineage>
        <taxon>Eukaryota</taxon>
        <taxon>Sar</taxon>
        <taxon>Stramenopiles</taxon>
        <taxon>Oomycota</taxon>
        <taxon>Peronosporomycetes</taxon>
        <taxon>Pythiales</taxon>
        <taxon>Pythiaceae</taxon>
        <taxon>Globisporangium</taxon>
    </lineage>
</organism>
<reference evidence="4" key="1">
    <citation type="journal article" date="2010" name="Genome Biol.">
        <title>Genome sequence of the necrotrophic plant pathogen Pythium ultimum reveals original pathogenicity mechanisms and effector repertoire.</title>
        <authorList>
            <person name="Levesque C.A."/>
            <person name="Brouwer H."/>
            <person name="Cano L."/>
            <person name="Hamilton J.P."/>
            <person name="Holt C."/>
            <person name="Huitema E."/>
            <person name="Raffaele S."/>
            <person name="Robideau G.P."/>
            <person name="Thines M."/>
            <person name="Win J."/>
            <person name="Zerillo M.M."/>
            <person name="Beakes G.W."/>
            <person name="Boore J.L."/>
            <person name="Busam D."/>
            <person name="Dumas B."/>
            <person name="Ferriera S."/>
            <person name="Fuerstenberg S.I."/>
            <person name="Gachon C.M."/>
            <person name="Gaulin E."/>
            <person name="Govers F."/>
            <person name="Grenville-Briggs L."/>
            <person name="Horner N."/>
            <person name="Hostetler J."/>
            <person name="Jiang R.H."/>
            <person name="Johnson J."/>
            <person name="Krajaejun T."/>
            <person name="Lin H."/>
            <person name="Meijer H.J."/>
            <person name="Moore B."/>
            <person name="Morris P."/>
            <person name="Phuntmart V."/>
            <person name="Puiu D."/>
            <person name="Shetty J."/>
            <person name="Stajich J.E."/>
            <person name="Tripathy S."/>
            <person name="Wawra S."/>
            <person name="van West P."/>
            <person name="Whitty B.R."/>
            <person name="Coutinho P.M."/>
            <person name="Henrissat B."/>
            <person name="Martin F."/>
            <person name="Thomas P.D."/>
            <person name="Tyler B.M."/>
            <person name="De Vries R.P."/>
            <person name="Kamoun S."/>
            <person name="Yandell M."/>
            <person name="Tisserat N."/>
            <person name="Buell C.R."/>
        </authorList>
    </citation>
    <scope>NUCLEOTIDE SEQUENCE</scope>
    <source>
        <strain evidence="4">DAOM:BR144</strain>
    </source>
</reference>
<dbReference type="Proteomes" id="UP000019132">
    <property type="component" value="Unassembled WGS sequence"/>
</dbReference>
<sequence length="182" mass="20076">MMLRHVRRFSYAPPKGAGGSDNASFFSLLGIAGVVGGAAYVYYDPDVLPEGLKRFLPIQEPKGHGMSLEEYEQWRAQQAGYPTTLSSGKKEAAVVVESSSSDSEAAAKSEEEFLGPRRPIATESKASLEKLLAEARENEAAYLAELKKTRAPLTEEDRLLLKAFKDEKEKLKKQIKVLDVKK</sequence>
<name>K3WJX1_GLOUD</name>